<reference evidence="3 4" key="1">
    <citation type="submission" date="2019-12" db="EMBL/GenBank/DDBJ databases">
        <title>Hymenobacter sp. HMF4947 Genome sequencing and assembly.</title>
        <authorList>
            <person name="Kang H."/>
            <person name="Cha I."/>
            <person name="Kim H."/>
            <person name="Joh K."/>
        </authorList>
    </citation>
    <scope>NUCLEOTIDE SEQUENCE [LARGE SCALE GENOMIC DNA]</scope>
    <source>
        <strain evidence="3 4">HMF4947</strain>
    </source>
</reference>
<protein>
    <submittedName>
        <fullName evidence="3">Uncharacterized protein</fullName>
    </submittedName>
</protein>
<dbReference type="Proteomes" id="UP000441336">
    <property type="component" value="Unassembled WGS sequence"/>
</dbReference>
<evidence type="ECO:0000256" key="2">
    <source>
        <dbReference type="SAM" id="Phobius"/>
    </source>
</evidence>
<dbReference type="EMBL" id="WQKZ01000004">
    <property type="protein sequence ID" value="MVN77875.1"/>
    <property type="molecule type" value="Genomic_DNA"/>
</dbReference>
<feature type="transmembrane region" description="Helical" evidence="2">
    <location>
        <begin position="7"/>
        <end position="28"/>
    </location>
</feature>
<keyword evidence="2" id="KW-0472">Membrane</keyword>
<sequence>MLALKRVVTVAVMVYLLLALLFLLLPAVRTTVADLGSGTSPTENERNFFYVLAFIGVIVMALQLIVENIDSSVLRRTVSKQDGKINELKATLYDTHQRVAPTPLGTPTATPTGPAVAYPTAAEAAAREQRQPEGPPATPPSF</sequence>
<organism evidence="3 4">
    <name type="scientific">Hymenobacter ginkgonis</name>
    <dbReference type="NCBI Taxonomy" id="2682976"/>
    <lineage>
        <taxon>Bacteria</taxon>
        <taxon>Pseudomonadati</taxon>
        <taxon>Bacteroidota</taxon>
        <taxon>Cytophagia</taxon>
        <taxon>Cytophagales</taxon>
        <taxon>Hymenobacteraceae</taxon>
        <taxon>Hymenobacter</taxon>
    </lineage>
</organism>
<name>A0A7K1THI7_9BACT</name>
<keyword evidence="4" id="KW-1185">Reference proteome</keyword>
<dbReference type="AlphaFoldDB" id="A0A7K1THI7"/>
<keyword evidence="2" id="KW-0812">Transmembrane</keyword>
<keyword evidence="2" id="KW-1133">Transmembrane helix</keyword>
<evidence type="ECO:0000313" key="3">
    <source>
        <dbReference type="EMBL" id="MVN77875.1"/>
    </source>
</evidence>
<gene>
    <name evidence="3" type="ORF">GO988_16210</name>
</gene>
<feature type="compositionally biased region" description="Pro residues" evidence="1">
    <location>
        <begin position="133"/>
        <end position="142"/>
    </location>
</feature>
<feature type="compositionally biased region" description="Low complexity" evidence="1">
    <location>
        <begin position="99"/>
        <end position="124"/>
    </location>
</feature>
<feature type="transmembrane region" description="Helical" evidence="2">
    <location>
        <begin position="48"/>
        <end position="66"/>
    </location>
</feature>
<evidence type="ECO:0000256" key="1">
    <source>
        <dbReference type="SAM" id="MobiDB-lite"/>
    </source>
</evidence>
<feature type="region of interest" description="Disordered" evidence="1">
    <location>
        <begin position="99"/>
        <end position="142"/>
    </location>
</feature>
<proteinExistence type="predicted"/>
<evidence type="ECO:0000313" key="4">
    <source>
        <dbReference type="Proteomes" id="UP000441336"/>
    </source>
</evidence>
<dbReference type="RefSeq" id="WP_157567442.1">
    <property type="nucleotide sequence ID" value="NZ_WQKZ01000004.1"/>
</dbReference>
<accession>A0A7K1THI7</accession>
<comment type="caution">
    <text evidence="3">The sequence shown here is derived from an EMBL/GenBank/DDBJ whole genome shotgun (WGS) entry which is preliminary data.</text>
</comment>